<evidence type="ECO:0000256" key="2">
    <source>
        <dbReference type="ARBA" id="ARBA00023242"/>
    </source>
</evidence>
<dbReference type="GO" id="GO:0031491">
    <property type="term" value="F:nucleosome binding"/>
    <property type="evidence" value="ECO:0007669"/>
    <property type="project" value="TreeGrafter"/>
</dbReference>
<accession>A0A7N0ZZW9</accession>
<evidence type="ECO:0000256" key="1">
    <source>
        <dbReference type="ARBA" id="ARBA00004123"/>
    </source>
</evidence>
<dbReference type="Gramene" id="Kaladp0060s0350.1.v1.1">
    <property type="protein sequence ID" value="Kaladp0060s0350.1.v1.1"/>
    <property type="gene ID" value="Kaladp0060s0350.v1.1"/>
</dbReference>
<dbReference type="GO" id="GO:0005634">
    <property type="term" value="C:nucleus"/>
    <property type="evidence" value="ECO:0007669"/>
    <property type="project" value="UniProtKB-SubCell"/>
</dbReference>
<proteinExistence type="predicted"/>
<dbReference type="AlphaFoldDB" id="A0A7N0ZZW9"/>
<keyword evidence="2" id="KW-0539">Nucleus</keyword>
<name>A0A7N0ZZW9_KALFE</name>
<evidence type="ECO:0000313" key="3">
    <source>
        <dbReference type="EnsemblPlants" id="Kaladp0060s0350.1.v1.1"/>
    </source>
</evidence>
<keyword evidence="4" id="KW-1185">Reference proteome</keyword>
<reference evidence="3" key="1">
    <citation type="submission" date="2021-01" db="UniProtKB">
        <authorList>
            <consortium name="EnsemblPlants"/>
        </authorList>
    </citation>
    <scope>IDENTIFICATION</scope>
</reference>
<comment type="subcellular location">
    <subcellularLocation>
        <location evidence="1">Nucleus</location>
    </subcellularLocation>
</comment>
<dbReference type="EnsemblPlants" id="Kaladp0060s0350.1.v1.1">
    <property type="protein sequence ID" value="Kaladp0060s0350.1.v1.1"/>
    <property type="gene ID" value="Kaladp0060s0350.v1.1"/>
</dbReference>
<dbReference type="InterPro" id="IPR033053">
    <property type="entry name" value="Hir3/CABIN1"/>
</dbReference>
<sequence>MAENRASAPPAPLISYGIPSCPLITPSSSTNCLSPYMSSARSRFMVPCCDPLPSMATIRYCRCSVWRKLLVFSLNRRAQILRHQLSVPLSPNRSKRQKLCSEEDEARRPTTTTAVMVFSIAAINDTDSHSQWEPLAPTKEAQARLCNCILQLEFHLSQTYHDGLVKLQAKEYGKAQELLEAVLKDPLLLSSQIDNSGSDGHLLQLRFLALKNLATVFLEQGCDHYESALHCYLQAGCVVYHFSRKNNRIVLLSFRRELEFRA</sequence>
<protein>
    <submittedName>
        <fullName evidence="3">Uncharacterized protein</fullName>
    </submittedName>
</protein>
<dbReference type="Proteomes" id="UP000594263">
    <property type="component" value="Unplaced"/>
</dbReference>
<dbReference type="PANTHER" id="PTHR15502">
    <property type="entry name" value="CALCINEURIN-BINDING PROTEIN CABIN 1-RELATED"/>
    <property type="match status" value="1"/>
</dbReference>
<dbReference type="GO" id="GO:0006325">
    <property type="term" value="P:chromatin organization"/>
    <property type="evidence" value="ECO:0007669"/>
    <property type="project" value="InterPro"/>
</dbReference>
<dbReference type="PANTHER" id="PTHR15502:SF7">
    <property type="entry name" value="CALCINEURIN-BINDING PROTEIN CABIN-1"/>
    <property type="match status" value="1"/>
</dbReference>
<organism evidence="3 4">
    <name type="scientific">Kalanchoe fedtschenkoi</name>
    <name type="common">Lavender scallops</name>
    <name type="synonym">South American air plant</name>
    <dbReference type="NCBI Taxonomy" id="63787"/>
    <lineage>
        <taxon>Eukaryota</taxon>
        <taxon>Viridiplantae</taxon>
        <taxon>Streptophyta</taxon>
        <taxon>Embryophyta</taxon>
        <taxon>Tracheophyta</taxon>
        <taxon>Spermatophyta</taxon>
        <taxon>Magnoliopsida</taxon>
        <taxon>eudicotyledons</taxon>
        <taxon>Gunneridae</taxon>
        <taxon>Pentapetalae</taxon>
        <taxon>Saxifragales</taxon>
        <taxon>Crassulaceae</taxon>
        <taxon>Kalanchoe</taxon>
    </lineage>
</organism>
<evidence type="ECO:0000313" key="4">
    <source>
        <dbReference type="Proteomes" id="UP000594263"/>
    </source>
</evidence>